<dbReference type="GO" id="GO:0022857">
    <property type="term" value="F:transmembrane transporter activity"/>
    <property type="evidence" value="ECO:0007669"/>
    <property type="project" value="InterPro"/>
</dbReference>
<evidence type="ECO:0000256" key="3">
    <source>
        <dbReference type="ARBA" id="ARBA00022692"/>
    </source>
</evidence>
<feature type="transmembrane region" description="Helical" evidence="6">
    <location>
        <begin position="297"/>
        <end position="315"/>
    </location>
</feature>
<evidence type="ECO:0000256" key="2">
    <source>
        <dbReference type="ARBA" id="ARBA00007635"/>
    </source>
</evidence>
<feature type="domain" description="EamA" evidence="7">
    <location>
        <begin position="179"/>
        <end position="315"/>
    </location>
</feature>
<keyword evidence="4 6" id="KW-1133">Transmembrane helix</keyword>
<comment type="similarity">
    <text evidence="2 6">Belongs to the drug/metabolite transporter (DMT) superfamily. Plant drug/metabolite exporter (P-DME) (TC 2.A.7.4) family.</text>
</comment>
<dbReference type="InterPro" id="IPR000620">
    <property type="entry name" value="EamA_dom"/>
</dbReference>
<dbReference type="InterPro" id="IPR037185">
    <property type="entry name" value="EmrE-like"/>
</dbReference>
<evidence type="ECO:0000256" key="5">
    <source>
        <dbReference type="ARBA" id="ARBA00023136"/>
    </source>
</evidence>
<feature type="transmembrane region" description="Helical" evidence="6">
    <location>
        <begin position="71"/>
        <end position="89"/>
    </location>
</feature>
<organism evidence="8 9">
    <name type="scientific">Buddleja alternifolia</name>
    <dbReference type="NCBI Taxonomy" id="168488"/>
    <lineage>
        <taxon>Eukaryota</taxon>
        <taxon>Viridiplantae</taxon>
        <taxon>Streptophyta</taxon>
        <taxon>Embryophyta</taxon>
        <taxon>Tracheophyta</taxon>
        <taxon>Spermatophyta</taxon>
        <taxon>Magnoliopsida</taxon>
        <taxon>eudicotyledons</taxon>
        <taxon>Gunneridae</taxon>
        <taxon>Pentapetalae</taxon>
        <taxon>asterids</taxon>
        <taxon>lamiids</taxon>
        <taxon>Lamiales</taxon>
        <taxon>Scrophulariaceae</taxon>
        <taxon>Buddlejeae</taxon>
        <taxon>Buddleja</taxon>
    </lineage>
</organism>
<dbReference type="InterPro" id="IPR030184">
    <property type="entry name" value="WAT1-related"/>
</dbReference>
<dbReference type="Proteomes" id="UP000826271">
    <property type="component" value="Unassembled WGS sequence"/>
</dbReference>
<evidence type="ECO:0000256" key="4">
    <source>
        <dbReference type="ARBA" id="ARBA00022989"/>
    </source>
</evidence>
<sequence length="368" mass="40925">MGLEDYKATIILIACQFMYSSVTVTGKAAILQHMSPRVFVAYRQFIAFFLIAPFAFFTRKGTKGYLLGWKNFWLIFLLSFFGVAVNQNIYFEGLYLASSSAASALINLVPAITFIMAYTLGLEKVRLRSLRSVAKIIGTVFCVSGAVVMALLKGPKLLNMELQPKNSLFLQSGDDTWSIGCLFLFGSACCWSIWFILQAHITASYDNPLWLATWTCLFATIQSGILALVFEHDSKAWKMDTLGIFCCFLAGLVSAITVFGQAWCIARRGPLFSAMFNPLGTVIVTVLACIFLHEELYIGSLIGALAVVIGLYVVLWGKAKDHEEMNEETSQINKQNDQFSDNIISCKIDLEEPLLSENPQTSRSVQYN</sequence>
<dbReference type="SUPFAM" id="SSF103481">
    <property type="entry name" value="Multidrug resistance efflux transporter EmrE"/>
    <property type="match status" value="2"/>
</dbReference>
<dbReference type="AlphaFoldDB" id="A0AAV6WL03"/>
<feature type="transmembrane region" description="Helical" evidence="6">
    <location>
        <begin position="271"/>
        <end position="291"/>
    </location>
</feature>
<reference evidence="8" key="1">
    <citation type="submission" date="2019-10" db="EMBL/GenBank/DDBJ databases">
        <authorList>
            <person name="Zhang R."/>
            <person name="Pan Y."/>
            <person name="Wang J."/>
            <person name="Ma R."/>
            <person name="Yu S."/>
        </authorList>
    </citation>
    <scope>NUCLEOTIDE SEQUENCE</scope>
    <source>
        <strain evidence="8">LA-IB0</strain>
        <tissue evidence="8">Leaf</tissue>
    </source>
</reference>
<dbReference type="GO" id="GO:0016020">
    <property type="term" value="C:membrane"/>
    <property type="evidence" value="ECO:0007669"/>
    <property type="project" value="UniProtKB-SubCell"/>
</dbReference>
<feature type="transmembrane region" description="Helical" evidence="6">
    <location>
        <begin position="209"/>
        <end position="230"/>
    </location>
</feature>
<comment type="subcellular location">
    <subcellularLocation>
        <location evidence="1 6">Membrane</location>
        <topology evidence="1 6">Multi-pass membrane protein</topology>
    </subcellularLocation>
</comment>
<dbReference type="PANTHER" id="PTHR31218">
    <property type="entry name" value="WAT1-RELATED PROTEIN"/>
    <property type="match status" value="1"/>
</dbReference>
<feature type="domain" description="EamA" evidence="7">
    <location>
        <begin position="10"/>
        <end position="147"/>
    </location>
</feature>
<keyword evidence="5 6" id="KW-0472">Membrane</keyword>
<evidence type="ECO:0000313" key="8">
    <source>
        <dbReference type="EMBL" id="KAG8367660.1"/>
    </source>
</evidence>
<feature type="transmembrane region" description="Helical" evidence="6">
    <location>
        <begin position="101"/>
        <end position="121"/>
    </location>
</feature>
<name>A0AAV6WL03_9LAMI</name>
<keyword evidence="9" id="KW-1185">Reference proteome</keyword>
<feature type="transmembrane region" description="Helical" evidence="6">
    <location>
        <begin position="177"/>
        <end position="197"/>
    </location>
</feature>
<dbReference type="Pfam" id="PF00892">
    <property type="entry name" value="EamA"/>
    <property type="match status" value="2"/>
</dbReference>
<feature type="transmembrane region" description="Helical" evidence="6">
    <location>
        <begin position="242"/>
        <end position="264"/>
    </location>
</feature>
<evidence type="ECO:0000256" key="1">
    <source>
        <dbReference type="ARBA" id="ARBA00004141"/>
    </source>
</evidence>
<comment type="caution">
    <text evidence="8">The sequence shown here is derived from an EMBL/GenBank/DDBJ whole genome shotgun (WGS) entry which is preliminary data.</text>
</comment>
<gene>
    <name evidence="8" type="ORF">BUALT_Bualt16G0096100</name>
</gene>
<protein>
    <recommendedName>
        <fullName evidence="6">WAT1-related protein</fullName>
    </recommendedName>
</protein>
<proteinExistence type="inferred from homology"/>
<keyword evidence="3 6" id="KW-0812">Transmembrane</keyword>
<evidence type="ECO:0000313" key="9">
    <source>
        <dbReference type="Proteomes" id="UP000826271"/>
    </source>
</evidence>
<accession>A0AAV6WL03</accession>
<feature type="transmembrane region" description="Helical" evidence="6">
    <location>
        <begin position="133"/>
        <end position="152"/>
    </location>
</feature>
<dbReference type="EMBL" id="WHWC01000016">
    <property type="protein sequence ID" value="KAG8367660.1"/>
    <property type="molecule type" value="Genomic_DNA"/>
</dbReference>
<feature type="transmembrane region" description="Helical" evidence="6">
    <location>
        <begin position="41"/>
        <end position="59"/>
    </location>
</feature>
<evidence type="ECO:0000259" key="7">
    <source>
        <dbReference type="Pfam" id="PF00892"/>
    </source>
</evidence>
<evidence type="ECO:0000256" key="6">
    <source>
        <dbReference type="RuleBase" id="RU363077"/>
    </source>
</evidence>